<protein>
    <recommendedName>
        <fullName evidence="4">General transcription and DNA repair factor IIH helicase subunit XPD</fullName>
        <ecNumber evidence="18">5.6.2.3</ecNumber>
    </recommendedName>
    <alternativeName>
        <fullName evidence="21">CXPD</fullName>
    </alternativeName>
    <alternativeName>
        <fullName evidence="22">DNA 5'-3' helicase XPD</fullName>
    </alternativeName>
    <alternativeName>
        <fullName evidence="20">DNA excision repair protein ERCC-2</fullName>
    </alternativeName>
    <alternativeName>
        <fullName evidence="23">DNA repair protein complementing XP-D cells</fullName>
    </alternativeName>
    <alternativeName>
        <fullName evidence="24">Xeroderma pigmentosum group D-complementing protein</fullName>
    </alternativeName>
</protein>
<dbReference type="Pfam" id="PF09005">
    <property type="entry name" value="FUBP_C"/>
    <property type="match status" value="1"/>
</dbReference>
<evidence type="ECO:0000256" key="19">
    <source>
        <dbReference type="ARBA" id="ARBA00048954"/>
    </source>
</evidence>
<evidence type="ECO:0000256" key="2">
    <source>
        <dbReference type="ARBA" id="ARBA00004123"/>
    </source>
</evidence>
<evidence type="ECO:0000256" key="21">
    <source>
        <dbReference type="ARBA" id="ARBA00079246"/>
    </source>
</evidence>
<dbReference type="InterPro" id="IPR010614">
    <property type="entry name" value="RAD3-like_helicase_DEAD"/>
</dbReference>
<dbReference type="SUPFAM" id="SSF52540">
    <property type="entry name" value="P-loop containing nucleoside triphosphate hydrolases"/>
    <property type="match status" value="1"/>
</dbReference>
<dbReference type="InterPro" id="IPR015096">
    <property type="entry name" value="FUBP_C"/>
</dbReference>
<evidence type="ECO:0000256" key="5">
    <source>
        <dbReference type="ARBA" id="ARBA00022485"/>
    </source>
</evidence>
<keyword evidence="17" id="KW-0539">Nucleus</keyword>
<dbReference type="SMART" id="SM00322">
    <property type="entry name" value="KH"/>
    <property type="match status" value="4"/>
</dbReference>
<dbReference type="InterPro" id="IPR027417">
    <property type="entry name" value="P-loop_NTPase"/>
</dbReference>
<evidence type="ECO:0000256" key="22">
    <source>
        <dbReference type="ARBA" id="ARBA00081072"/>
    </source>
</evidence>
<dbReference type="PRINTS" id="PR00852">
    <property type="entry name" value="XRODRMPGMNTD"/>
</dbReference>
<dbReference type="InterPro" id="IPR045028">
    <property type="entry name" value="DinG/Rad3-like"/>
</dbReference>
<dbReference type="FunFam" id="3.40.50.300:FF:000135">
    <property type="entry name" value="DNA repair helicase RAD3, putative"/>
    <property type="match status" value="1"/>
</dbReference>
<dbReference type="InterPro" id="IPR010643">
    <property type="entry name" value="HBB"/>
</dbReference>
<dbReference type="PANTHER" id="PTHR11472:SF1">
    <property type="entry name" value="GENERAL TRANSCRIPTION AND DNA REPAIR FACTOR IIH HELICASE SUBUNIT XPD"/>
    <property type="match status" value="1"/>
</dbReference>
<dbReference type="CDD" id="cd22397">
    <property type="entry name" value="KH-I_FUBP_rpt2"/>
    <property type="match status" value="1"/>
</dbReference>
<dbReference type="InterPro" id="IPR004088">
    <property type="entry name" value="KH_dom_type_1"/>
</dbReference>
<keyword evidence="26" id="KW-0175">Coiled coil</keyword>
<dbReference type="Proteomes" id="UP000054826">
    <property type="component" value="Unassembled WGS sequence"/>
</dbReference>
<keyword evidence="9" id="KW-0378">Hydrolase</keyword>
<evidence type="ECO:0000256" key="11">
    <source>
        <dbReference type="ARBA" id="ARBA00022840"/>
    </source>
</evidence>
<dbReference type="Gene3D" id="3.30.1370.10">
    <property type="entry name" value="K Homology domain, type 1"/>
    <property type="match status" value="4"/>
</dbReference>
<comment type="catalytic activity">
    <reaction evidence="19">
        <text>ATP + H2O = ADP + phosphate + H(+)</text>
        <dbReference type="Rhea" id="RHEA:13065"/>
        <dbReference type="ChEBI" id="CHEBI:15377"/>
        <dbReference type="ChEBI" id="CHEBI:15378"/>
        <dbReference type="ChEBI" id="CHEBI:30616"/>
        <dbReference type="ChEBI" id="CHEBI:43474"/>
        <dbReference type="ChEBI" id="CHEBI:456216"/>
        <dbReference type="EC" id="5.6.2.3"/>
    </reaction>
</comment>
<keyword evidence="8" id="KW-0227">DNA damage</keyword>
<evidence type="ECO:0000256" key="18">
    <source>
        <dbReference type="ARBA" id="ARBA00044969"/>
    </source>
</evidence>
<evidence type="ECO:0000256" key="9">
    <source>
        <dbReference type="ARBA" id="ARBA00022801"/>
    </source>
</evidence>
<organism evidence="29 30">
    <name type="scientific">Trichinella pseudospiralis</name>
    <name type="common">Parasitic roundworm</name>
    <dbReference type="NCBI Taxonomy" id="6337"/>
    <lineage>
        <taxon>Eukaryota</taxon>
        <taxon>Metazoa</taxon>
        <taxon>Ecdysozoa</taxon>
        <taxon>Nematoda</taxon>
        <taxon>Enoplea</taxon>
        <taxon>Dorylaimia</taxon>
        <taxon>Trichinellida</taxon>
        <taxon>Trichinellidae</taxon>
        <taxon>Trichinella</taxon>
    </lineage>
</organism>
<dbReference type="GO" id="GO:0051539">
    <property type="term" value="F:4 iron, 4 sulfur cluster binding"/>
    <property type="evidence" value="ECO:0007669"/>
    <property type="project" value="UniProtKB-KW"/>
</dbReference>
<dbReference type="FunFam" id="3.40.50.300:FF:000381">
    <property type="entry name" value="TFIIH basal transcription factor complex helicase subunit"/>
    <property type="match status" value="1"/>
</dbReference>
<dbReference type="NCBIfam" id="TIGR00604">
    <property type="entry name" value="rad3"/>
    <property type="match status" value="1"/>
</dbReference>
<evidence type="ECO:0000256" key="20">
    <source>
        <dbReference type="ARBA" id="ARBA00078828"/>
    </source>
</evidence>
<dbReference type="InterPro" id="IPR048359">
    <property type="entry name" value="EXOC6_Sec15_N"/>
</dbReference>
<evidence type="ECO:0000256" key="12">
    <source>
        <dbReference type="ARBA" id="ARBA00023004"/>
    </source>
</evidence>
<evidence type="ECO:0000256" key="8">
    <source>
        <dbReference type="ARBA" id="ARBA00022763"/>
    </source>
</evidence>
<evidence type="ECO:0000256" key="16">
    <source>
        <dbReference type="ARBA" id="ARBA00023235"/>
    </source>
</evidence>
<proteinExistence type="inferred from homology"/>
<dbReference type="CDD" id="cd22396">
    <property type="entry name" value="KH-I_FUBP_rpt1"/>
    <property type="match status" value="1"/>
</dbReference>
<dbReference type="InterPro" id="IPR006554">
    <property type="entry name" value="Helicase-like_DEXD_c2"/>
</dbReference>
<dbReference type="SMART" id="SM00488">
    <property type="entry name" value="DEXDc2"/>
    <property type="match status" value="1"/>
</dbReference>
<dbReference type="GO" id="GO:0006289">
    <property type="term" value="P:nucleotide-excision repair"/>
    <property type="evidence" value="ECO:0007669"/>
    <property type="project" value="InterPro"/>
</dbReference>
<feature type="compositionally biased region" description="Basic and acidic residues" evidence="27">
    <location>
        <begin position="47"/>
        <end position="67"/>
    </location>
</feature>
<feature type="region of interest" description="Disordered" evidence="27">
    <location>
        <begin position="47"/>
        <end position="72"/>
    </location>
</feature>
<dbReference type="EC" id="5.6.2.3" evidence="18"/>
<dbReference type="InterPro" id="IPR013020">
    <property type="entry name" value="Rad3/Chl1-like"/>
</dbReference>
<evidence type="ECO:0000256" key="23">
    <source>
        <dbReference type="ARBA" id="ARBA00081188"/>
    </source>
</evidence>
<dbReference type="InterPro" id="IPR004087">
    <property type="entry name" value="KH_dom"/>
</dbReference>
<feature type="domain" description="Helicase ATP-binding" evidence="28">
    <location>
        <begin position="1550"/>
        <end position="1828"/>
    </location>
</feature>
<dbReference type="CDD" id="cd19495">
    <property type="entry name" value="Elp6"/>
    <property type="match status" value="1"/>
</dbReference>
<dbReference type="GO" id="GO:0005634">
    <property type="term" value="C:nucleus"/>
    <property type="evidence" value="ECO:0007669"/>
    <property type="project" value="UniProtKB-SubCell"/>
</dbReference>
<dbReference type="EMBL" id="JYDV01000055">
    <property type="protein sequence ID" value="KRZ37680.1"/>
    <property type="molecule type" value="Genomic_DNA"/>
</dbReference>
<keyword evidence="6" id="KW-0479">Metal-binding</keyword>
<dbReference type="GO" id="GO:0003684">
    <property type="term" value="F:damaged DNA binding"/>
    <property type="evidence" value="ECO:0007669"/>
    <property type="project" value="TreeGrafter"/>
</dbReference>
<keyword evidence="16" id="KW-0413">Isomerase</keyword>
<dbReference type="GO" id="GO:0003723">
    <property type="term" value="F:RNA binding"/>
    <property type="evidence" value="ECO:0007669"/>
    <property type="project" value="UniProtKB-UniRule"/>
</dbReference>
<comment type="similarity">
    <text evidence="3">Belongs to the helicase family. RAD3/XPD subfamily.</text>
</comment>
<reference evidence="29 30" key="1">
    <citation type="submission" date="2015-01" db="EMBL/GenBank/DDBJ databases">
        <title>Evolution of Trichinella species and genotypes.</title>
        <authorList>
            <person name="Korhonen P.K."/>
            <person name="Edoardo P."/>
            <person name="Giuseppe L.R."/>
            <person name="Gasser R.B."/>
        </authorList>
    </citation>
    <scope>NUCLEOTIDE SEQUENCE [LARGE SCALE GENOMIC DNA]</scope>
    <source>
        <strain evidence="29">ISS176</strain>
    </source>
</reference>
<dbReference type="CDD" id="cd22398">
    <property type="entry name" value="KH-I_FUBP_rpt3"/>
    <property type="match status" value="1"/>
</dbReference>
<evidence type="ECO:0000256" key="26">
    <source>
        <dbReference type="SAM" id="Coils"/>
    </source>
</evidence>
<evidence type="ECO:0000313" key="30">
    <source>
        <dbReference type="Proteomes" id="UP000054826"/>
    </source>
</evidence>
<dbReference type="PROSITE" id="PS00690">
    <property type="entry name" value="DEAH_ATP_HELICASE"/>
    <property type="match status" value="1"/>
</dbReference>
<evidence type="ECO:0000256" key="1">
    <source>
        <dbReference type="ARBA" id="ARBA00001966"/>
    </source>
</evidence>
<feature type="coiled-coil region" evidence="26">
    <location>
        <begin position="1799"/>
        <end position="1841"/>
    </location>
</feature>
<dbReference type="InterPro" id="IPR001945">
    <property type="entry name" value="RAD3/XPD"/>
</dbReference>
<keyword evidence="13" id="KW-0411">Iron-sulfur</keyword>
<dbReference type="SMART" id="SM00491">
    <property type="entry name" value="HELICc2"/>
    <property type="match status" value="1"/>
</dbReference>
<dbReference type="Pfam" id="PF06777">
    <property type="entry name" value="HBB"/>
    <property type="match status" value="1"/>
</dbReference>
<evidence type="ECO:0000259" key="28">
    <source>
        <dbReference type="PROSITE" id="PS51193"/>
    </source>
</evidence>
<evidence type="ECO:0000256" key="14">
    <source>
        <dbReference type="ARBA" id="ARBA00023125"/>
    </source>
</evidence>
<gene>
    <name evidence="29" type="primary">Khsrp</name>
    <name evidence="29" type="ORF">T4C_4842</name>
</gene>
<evidence type="ECO:0000256" key="24">
    <source>
        <dbReference type="ARBA" id="ARBA00082576"/>
    </source>
</evidence>
<dbReference type="FunFam" id="3.40.50.300:FF:000128">
    <property type="entry name" value="Putative DNA repair helicase RAD3"/>
    <property type="match status" value="1"/>
</dbReference>
<dbReference type="PROSITE" id="PS51193">
    <property type="entry name" value="HELICASE_ATP_BIND_2"/>
    <property type="match status" value="1"/>
</dbReference>
<dbReference type="GO" id="GO:0046872">
    <property type="term" value="F:metal ion binding"/>
    <property type="evidence" value="ECO:0007669"/>
    <property type="project" value="UniProtKB-KW"/>
</dbReference>
<dbReference type="GO" id="GO:0035315">
    <property type="term" value="P:hair cell differentiation"/>
    <property type="evidence" value="ECO:0007669"/>
    <property type="project" value="UniProtKB-ARBA"/>
</dbReference>
<dbReference type="InterPro" id="IPR036612">
    <property type="entry name" value="KH_dom_type_1_sf"/>
</dbReference>
<evidence type="ECO:0000256" key="17">
    <source>
        <dbReference type="ARBA" id="ARBA00023242"/>
    </source>
</evidence>
<dbReference type="SUPFAM" id="SSF54791">
    <property type="entry name" value="Eukaryotic type KH-domain (KH-domain type I)"/>
    <property type="match status" value="4"/>
</dbReference>
<evidence type="ECO:0000256" key="6">
    <source>
        <dbReference type="ARBA" id="ARBA00022723"/>
    </source>
</evidence>
<evidence type="ECO:0000256" key="3">
    <source>
        <dbReference type="ARBA" id="ARBA00009146"/>
    </source>
</evidence>
<dbReference type="InterPro" id="IPR002464">
    <property type="entry name" value="DNA/RNA_helicase_DEAH_CS"/>
</dbReference>
<evidence type="ECO:0000256" key="15">
    <source>
        <dbReference type="ARBA" id="ARBA00023204"/>
    </source>
</evidence>
<dbReference type="GO" id="GO:0043139">
    <property type="term" value="F:5'-3' DNA helicase activity"/>
    <property type="evidence" value="ECO:0007669"/>
    <property type="project" value="UniProtKB-EC"/>
</dbReference>
<name>A0A0V1JRR7_TRIPS</name>
<sequence>MSVVLTVDLSNVPVVGVLFKRFSLMESDQLRQVDFADAVKRARELAAEVRTNDPSKRPHDNGEDTPAKRLNMPGNPISALGNNHGSDSVIIDHLEVPDSCVGLIIGRGGESINQIQSESGCRVQMSQTPPFDVNGKPMRGCTLTGPSSSVEKAKQMISSIVTKAGETMSLSRGQPVYGSNGPSVLYSSGGSGGGSDKTITTEMFIPGTKCGLVIGKGGETIKSLQERAGVKMVMIQESNQPSGLPKPLRIIGEPNKVEYAKQLIEEIMNSKHDMNEYGSLTDASKKIGEVIVPKHAVGSIIGRGGETIRRLTSESGARIQFKIGEDHNAPERTAVISGTMEQIDRATRMITDLVNKSAGCDSDIFYMHVPANKTGLVIGKGGETIKQINMDSGARVELSRETAPNDWEKVFVIRGTPYQINHATHLIRIKVGDIPPGTPVPPFPTVEQQQQVGYPYPGYNPSANAAAPGAGSQDPAAWAAYYAQYYQQSGGVPYGQAYTGAAATNPNPVNQSSPSINPQTGQPDYTAQWIEYYRTIGRHDQATAILEAQALGNQAQNVQQSSQIPGSTAVQTYPYSQPQSQYGYGQQPTAPAAQPYPYATQLLQCYDTEMVQPDLKQQSTENSEAGSSLKSSSLGTEHIYALSELETSDVASVDFVLRALYENNNVEFFLKALEKRIRQYDREIEKLCNFHYHDFVKSVEELVTLRQDCQELKNALAASSGYLSDCTRTLASVASEIIRQRKLQRNIVAAVDSVSMCLPVLEKFARLNDLLNQKKYYPALRTLEQLEHTYLPRVARYRFGDAIVSSIKGIRQQIKTASFNEFTDFLENIRNVSGKIGAVALRHTVEHLKQSDVEEKFGSSRYELLAFWKMDNRPESLQAVDTDEIDFSAQDMIDFSPVYRCCHIFSVLGARESFEAYYRKQRREQAVFSLLAPHKVFNSFQLLLNYIFEVIGFFVIEDHIMQTASDLVTRSYRDELWEIAVGHVERTDCLDEEVVCCVFKNLNLLNIFQHDAVKPYKMDLKKFEKIDRRDFYNFLFALMCHIHGFQDPLQLNIGCWPVITRKDEMQFLIFSNKWLADCQKALPNIFIWNSIPSVLCETTFPFFMDILLRISTIALLKCTWETYGNICIFPIKANETLDWLAMAKKESAMQQSLLTELKIMELKKKTAEDHIQRIEKVENDIAKLAEQVKTSIVNDESCLKLNLSTLKAKDLKEIADHVLFQFSSALREREIYLESLKELANCLFKLEARISNEKHHSAILPLDGLSKCFREKVTDSNGRFNLDDFFTESMKAVVSDPLLNAEFIQNAYLNLKEVCAASNARAARLKAVKDALLEEIGMFPVLKEKHTVHSLIAEQCTRDLSSDVFTKALFSLNESDQFIVIDTLKRLSELPIQASDRNSTFMCYLRTEIEKILEKLQTKMQCENQSILIVIDCIFTLYALPVPQSSLVNFISKLSNFVGSRHCLVMKMVTDEMASRRIQNFSNFCINTASLILQVLPLETGTGRNVHCKLFVYEKKPTDCKITSLKLFVYFENECAGNSGRITMRIDVDGLSVIFPYEFIYPEQFYYMLQLKRTLDARGHCLLEMPSGTGKTASLLSLVIAYVKAYPSQLEKLIYCSRTIPEISKVVEELRHLCGSYEKETGESLNIVGLAMSARKNMCIHPEVSKLRLGKIVDGHCLSLTSSFVRAKRLDDPSVPCCNYFEEFMEEGVESALPRGVYNLEDLKAYGRRMGWCPYFVARHALLRADVIVYSYHYLLDPKIAELISKDLSKRSVVVFDEAHNIDNVCIESLSVTLKKRTIERCQENLESLQKFVKETKERDVAQLDREYKRLVEGLREAKHLRDTDKILANPVLPDDILEEAVPGSIRNAEHFIAFLRRFLNYVKHRMSSNSVMIENPAVFLSDVQIRTAIERKPLRFCSERLASLLRTLELSDTSNFAPLILLANFATLVSTYAKGFCLLFEPFDEKLPTVPNPVMTFSCMDASIAIRPVFHRFQSVLITSGTLSPLDMYPKILNFDPAVMASFSMTLARPCILPLIVAKGNDQITMTSKFEARDDTSVIRNYGTLLLELSRIVPDGIVCFFTSYMYMENTVAFWYKQGIIDRIMKNKLLFIETQDILETSLALQNYIKACENGRGAILLSVARGKVSEGVDFSDHLGRAVVMLGVPYVYTESRIIRARLEYLRDQFNIKENDFLTFDAMRQAAQCVGRALRNKTDYGLMIFADKRYSRSDKREKLPKWIQEQLSASNLDLSIEEALQISKRWLRTMAQPFTQNDQLGISMLNQKQITDEQMKRRLTNEAHLMEMHCWCFV</sequence>
<keyword evidence="11" id="KW-0067">ATP-binding</keyword>
<dbReference type="CDD" id="cd18788">
    <property type="entry name" value="SF2_C_XPD"/>
    <property type="match status" value="1"/>
</dbReference>
<comment type="caution">
    <text evidence="29">The sequence shown here is derived from an EMBL/GenBank/DDBJ whole genome shotgun (WGS) entry which is preliminary data.</text>
</comment>
<keyword evidence="15" id="KW-0234">DNA repair</keyword>
<evidence type="ECO:0000256" key="4">
    <source>
        <dbReference type="ARBA" id="ARBA00014344"/>
    </source>
</evidence>
<dbReference type="Pfam" id="PF13307">
    <property type="entry name" value="Helicase_C_2"/>
    <property type="match status" value="1"/>
</dbReference>
<evidence type="ECO:0000256" key="10">
    <source>
        <dbReference type="ARBA" id="ARBA00022806"/>
    </source>
</evidence>
<dbReference type="GO" id="GO:0006366">
    <property type="term" value="P:transcription by RNA polymerase II"/>
    <property type="evidence" value="ECO:0007669"/>
    <property type="project" value="TreeGrafter"/>
</dbReference>
<keyword evidence="5" id="KW-0004">4Fe-4S</keyword>
<evidence type="ECO:0000256" key="27">
    <source>
        <dbReference type="SAM" id="MobiDB-lite"/>
    </source>
</evidence>
<dbReference type="GO" id="GO:0045951">
    <property type="term" value="P:positive regulation of mitotic recombination"/>
    <property type="evidence" value="ECO:0007669"/>
    <property type="project" value="TreeGrafter"/>
</dbReference>
<accession>A0A0V1JRR7</accession>
<keyword evidence="25" id="KW-0694">RNA-binding</keyword>
<dbReference type="Pfam" id="PF00013">
    <property type="entry name" value="KH_1"/>
    <property type="match status" value="4"/>
</dbReference>
<dbReference type="GO" id="GO:0016818">
    <property type="term" value="F:hydrolase activity, acting on acid anhydrides, in phosphorus-containing anhydrides"/>
    <property type="evidence" value="ECO:0007669"/>
    <property type="project" value="InterPro"/>
</dbReference>
<dbReference type="Gene3D" id="3.40.50.300">
    <property type="entry name" value="P-loop containing nucleotide triphosphate hydrolases"/>
    <property type="match status" value="3"/>
</dbReference>
<comment type="subcellular location">
    <subcellularLocation>
        <location evidence="2">Nucleus</location>
    </subcellularLocation>
</comment>
<keyword evidence="7" id="KW-0547">Nucleotide-binding</keyword>
<keyword evidence="10 29" id="KW-0347">Helicase</keyword>
<dbReference type="Pfam" id="PF06733">
    <property type="entry name" value="DEAD_2"/>
    <property type="match status" value="1"/>
</dbReference>
<dbReference type="PROSITE" id="PS50084">
    <property type="entry name" value="KH_TYPE_1"/>
    <property type="match status" value="4"/>
</dbReference>
<dbReference type="InterPro" id="IPR006555">
    <property type="entry name" value="ATP-dep_Helicase_C"/>
</dbReference>
<dbReference type="Pfam" id="PF20651">
    <property type="entry name" value="EXOC6_Sec15_N"/>
    <property type="match status" value="1"/>
</dbReference>
<comment type="cofactor">
    <cofactor evidence="1">
        <name>[4Fe-4S] cluster</name>
        <dbReference type="ChEBI" id="CHEBI:49883"/>
    </cofactor>
</comment>
<feature type="coiled-coil region" evidence="26">
    <location>
        <begin position="1157"/>
        <end position="1194"/>
    </location>
</feature>
<keyword evidence="12" id="KW-0408">Iron</keyword>
<evidence type="ECO:0000256" key="25">
    <source>
        <dbReference type="PROSITE-ProRule" id="PRU00117"/>
    </source>
</evidence>
<dbReference type="InterPro" id="IPR014013">
    <property type="entry name" value="Helic_SF1/SF2_ATP-bd_DinG/Rad3"/>
</dbReference>
<dbReference type="GO" id="GO:0005524">
    <property type="term" value="F:ATP binding"/>
    <property type="evidence" value="ECO:0007669"/>
    <property type="project" value="UniProtKB-KW"/>
</dbReference>
<dbReference type="GO" id="GO:0006355">
    <property type="term" value="P:regulation of DNA-templated transcription"/>
    <property type="evidence" value="ECO:0007669"/>
    <property type="project" value="InterPro"/>
</dbReference>
<evidence type="ECO:0000313" key="29">
    <source>
        <dbReference type="EMBL" id="KRZ37680.1"/>
    </source>
</evidence>
<evidence type="ECO:0000256" key="7">
    <source>
        <dbReference type="ARBA" id="ARBA00022741"/>
    </source>
</evidence>
<dbReference type="PANTHER" id="PTHR11472">
    <property type="entry name" value="DNA REPAIR DEAD HELICASE RAD3/XP-D SUBFAMILY MEMBER"/>
    <property type="match status" value="1"/>
</dbReference>
<keyword evidence="14" id="KW-0238">DNA-binding</keyword>
<evidence type="ECO:0000256" key="13">
    <source>
        <dbReference type="ARBA" id="ARBA00023014"/>
    </source>
</evidence>